<evidence type="ECO:0000313" key="11">
    <source>
        <dbReference type="RefSeq" id="XP_033697242.1"/>
    </source>
</evidence>
<dbReference type="Pfam" id="PF26112">
    <property type="entry name" value="UBA_RNF216"/>
    <property type="match status" value="1"/>
</dbReference>
<organism evidence="10 11">
    <name type="scientific">Tursiops truncatus</name>
    <name type="common">Atlantic bottle-nosed dolphin</name>
    <name type="synonym">Delphinus truncatus</name>
    <dbReference type="NCBI Taxonomy" id="9739"/>
    <lineage>
        <taxon>Eukaryota</taxon>
        <taxon>Metazoa</taxon>
        <taxon>Chordata</taxon>
        <taxon>Craniata</taxon>
        <taxon>Vertebrata</taxon>
        <taxon>Euteleostomi</taxon>
        <taxon>Mammalia</taxon>
        <taxon>Eutheria</taxon>
        <taxon>Laurasiatheria</taxon>
        <taxon>Artiodactyla</taxon>
        <taxon>Whippomorpha</taxon>
        <taxon>Cetacea</taxon>
        <taxon>Odontoceti</taxon>
        <taxon>Delphinidae</taxon>
        <taxon>Tursiops</taxon>
    </lineage>
</organism>
<feature type="region of interest" description="Disordered" evidence="8">
    <location>
        <begin position="121"/>
        <end position="166"/>
    </location>
</feature>
<dbReference type="PANTHER" id="PTHR22770:SF47">
    <property type="entry name" value="E3 UBIQUITIN-PROTEIN LIGASE RNF216"/>
    <property type="match status" value="1"/>
</dbReference>
<keyword evidence="10" id="KW-1185">Reference proteome</keyword>
<evidence type="ECO:0000313" key="10">
    <source>
        <dbReference type="Proteomes" id="UP000245320"/>
    </source>
</evidence>
<gene>
    <name evidence="11" type="primary">RNF216</name>
</gene>
<feature type="domain" description="RING-type" evidence="9">
    <location>
        <begin position="494"/>
        <end position="714"/>
    </location>
</feature>
<feature type="region of interest" description="Disordered" evidence="8">
    <location>
        <begin position="738"/>
        <end position="759"/>
    </location>
</feature>
<evidence type="ECO:0000256" key="1">
    <source>
        <dbReference type="ARBA" id="ARBA00004906"/>
    </source>
</evidence>
<dbReference type="PANTHER" id="PTHR22770">
    <property type="entry name" value="UBIQUITIN CONJUGATING ENZYME 7 INTERACTING PROTEIN-RELATED"/>
    <property type="match status" value="1"/>
</dbReference>
<evidence type="ECO:0000256" key="6">
    <source>
        <dbReference type="ARBA" id="ARBA00022786"/>
    </source>
</evidence>
<feature type="compositionally biased region" description="Basic and acidic residues" evidence="8">
    <location>
        <begin position="738"/>
        <end position="750"/>
    </location>
</feature>
<dbReference type="FunFam" id="1.20.120.1750:FF:000016">
    <property type="entry name" value="E3 ubiquitin-protein ligase RNF216 isoform X1"/>
    <property type="match status" value="1"/>
</dbReference>
<feature type="region of interest" description="Disordered" evidence="8">
    <location>
        <begin position="271"/>
        <end position="300"/>
    </location>
</feature>
<protein>
    <submittedName>
        <fullName evidence="11">E3 ubiquitin-protein ligase RNF216 isoform X4</fullName>
    </submittedName>
</protein>
<dbReference type="InterPro" id="IPR058758">
    <property type="entry name" value="UBA_RNF216"/>
</dbReference>
<dbReference type="CDD" id="cd16630">
    <property type="entry name" value="RING-HC_RBR_RNF216"/>
    <property type="match status" value="1"/>
</dbReference>
<dbReference type="Proteomes" id="UP000245320">
    <property type="component" value="Chromosome 15"/>
</dbReference>
<dbReference type="InterPro" id="IPR051628">
    <property type="entry name" value="LUBAC_E3_Ligases"/>
</dbReference>
<dbReference type="PROSITE" id="PS51873">
    <property type="entry name" value="TRIAD"/>
    <property type="match status" value="1"/>
</dbReference>
<accession>A0A6J3Q4W5</accession>
<proteinExistence type="predicted"/>
<evidence type="ECO:0000256" key="5">
    <source>
        <dbReference type="ARBA" id="ARBA00022771"/>
    </source>
</evidence>
<keyword evidence="4" id="KW-0677">Repeat</keyword>
<name>A0A6J3Q4W5_TURTR</name>
<reference evidence="11" key="1">
    <citation type="submission" date="2025-08" db="UniProtKB">
        <authorList>
            <consortium name="RefSeq"/>
        </authorList>
    </citation>
    <scope>IDENTIFICATION</scope>
    <source>
        <tissue evidence="11">Spleen</tissue>
    </source>
</reference>
<dbReference type="SUPFAM" id="SSF57850">
    <property type="entry name" value="RING/U-box"/>
    <property type="match status" value="1"/>
</dbReference>
<keyword evidence="5" id="KW-0863">Zinc-finger</keyword>
<keyword evidence="6" id="KW-0833">Ubl conjugation pathway</keyword>
<keyword evidence="3" id="KW-0479">Metal-binding</keyword>
<evidence type="ECO:0000256" key="7">
    <source>
        <dbReference type="ARBA" id="ARBA00022833"/>
    </source>
</evidence>
<dbReference type="Gene3D" id="1.20.120.1750">
    <property type="match status" value="1"/>
</dbReference>
<evidence type="ECO:0000256" key="8">
    <source>
        <dbReference type="SAM" id="MobiDB-lite"/>
    </source>
</evidence>
<dbReference type="GO" id="GO:0016740">
    <property type="term" value="F:transferase activity"/>
    <property type="evidence" value="ECO:0007669"/>
    <property type="project" value="UniProtKB-KW"/>
</dbReference>
<feature type="compositionally biased region" description="Polar residues" evidence="8">
    <location>
        <begin position="194"/>
        <end position="208"/>
    </location>
</feature>
<dbReference type="InterPro" id="IPR044066">
    <property type="entry name" value="TRIAD_supradom"/>
</dbReference>
<feature type="region of interest" description="Disordered" evidence="8">
    <location>
        <begin position="188"/>
        <end position="208"/>
    </location>
</feature>
<dbReference type="CDD" id="cd20353">
    <property type="entry name" value="Rcat_RBR_RNF216"/>
    <property type="match status" value="1"/>
</dbReference>
<sequence>MAEGNNNEEVIHLNNFHCHRGRDWINLRDGPITISDSSDEEGVPMLVTPAPQQHDEEDLDDDVILAGTNKPQTSRPNLIKPAAQWQDLKRLGEERPKKSRAAFESDKNRFFSVCNSSLFGSGAQDDSEDNYGEFLDLGPPGVSEFIKPSGQTEREPKPGPSHNQATNDIVNHRAEQKIIILKEGSLLFPESDPLDTQNQSSEDSETELLSNLGESTDILDDQAIEEDCWLDHPYFQSLNQQPREITNQVVPQERQPEVELGPLLYQHEASGSAFPRPAFPRSEPQQDGIPGPSSPQPAHPLEELEDQQLAIDDEEPGPAFPLQGSQEPNLENLWRQEAPDVDQELIALLVKETEVRFPDVAHGYIEEIIHLKNYYDLNVLCNFLLENPDYPKREDRVLINPNSSLLASQDEIKLPKIDFFDYSKLAPLDQRCFIQAADLLMADFKMLSSQDIKWALHELKGHYAITRKAFSDAIKKWQELSPETSGKRKKRKEMNQYSYIDFKFEQGDKKIEKRMFFLENKRRHCRSYDRRALLPAVQQEQEFYEQKIKEMAEHEDFLLALQMNEEQYQKDGQLIECRCCYGEFPFEELTQCADAHLFCKECLIRYAQEAVFGSGKETCRKCQGLWKEHNGLTCEELAEKDDIKYRTSIEEKMTAARIRKCHKCGTGLIKSEGCNRMSCRCGAQMCYLCRVSISGYDHFCQHPRSPGAPCQECSRCSLWTDPTEDDEKLIEEIQKEAEEEQKRKNGENTFKRIGPPLEKPPEKVQRIEALPRPVPQNLHQPQIPPYAFVHPAFPLPPVRPMFNNFPLNMGPIPAPYVPPLPNVRVNYDFAPVHMPLEHNLPMHFGPQPRHRF</sequence>
<dbReference type="GO" id="GO:0008270">
    <property type="term" value="F:zinc ion binding"/>
    <property type="evidence" value="ECO:0007669"/>
    <property type="project" value="UniProtKB-KW"/>
</dbReference>
<dbReference type="InterPro" id="IPR047546">
    <property type="entry name" value="Rcat_RBR_RNF216"/>
</dbReference>
<dbReference type="AlphaFoldDB" id="A0A6J3Q4W5"/>
<dbReference type="Pfam" id="PF26200">
    <property type="entry name" value="Rcat_RNF216"/>
    <property type="match status" value="1"/>
</dbReference>
<dbReference type="CTD" id="54476"/>
<dbReference type="InterPro" id="IPR047544">
    <property type="entry name" value="RING-HC_RBR_RNF216"/>
</dbReference>
<dbReference type="RefSeq" id="XP_033697242.1">
    <property type="nucleotide sequence ID" value="XM_033841351.1"/>
</dbReference>
<evidence type="ECO:0000256" key="4">
    <source>
        <dbReference type="ARBA" id="ARBA00022737"/>
    </source>
</evidence>
<dbReference type="Pfam" id="PF26191">
    <property type="entry name" value="RING-HC_RBR_RNF216"/>
    <property type="match status" value="1"/>
</dbReference>
<evidence type="ECO:0000256" key="3">
    <source>
        <dbReference type="ARBA" id="ARBA00022723"/>
    </source>
</evidence>
<keyword evidence="7" id="KW-0862">Zinc</keyword>
<evidence type="ECO:0000256" key="2">
    <source>
        <dbReference type="ARBA" id="ARBA00022679"/>
    </source>
</evidence>
<keyword evidence="2" id="KW-0808">Transferase</keyword>
<comment type="pathway">
    <text evidence="1">Protein modification; protein ubiquitination.</text>
</comment>
<evidence type="ECO:0000259" key="9">
    <source>
        <dbReference type="PROSITE" id="PS51873"/>
    </source>
</evidence>